<dbReference type="PANTHER" id="PTHR47425:SF3">
    <property type="entry name" value="ZN(II)2CYS6 TRANSCRIPTION FACTOR (EUROFUNG)"/>
    <property type="match status" value="1"/>
</dbReference>
<protein>
    <submittedName>
        <fullName evidence="3">Cutinase transcription factor 1 beta</fullName>
    </submittedName>
</protein>
<dbReference type="CDD" id="cd12148">
    <property type="entry name" value="fungal_TF_MHR"/>
    <property type="match status" value="1"/>
</dbReference>
<sequence>MKLVSEVLLSAAGYDSREEARQSLYRKARLLYDFDFEGDRIAIIQSLLLMSHYYPSMTEKKHTWHWVHQAISMAQVASLHRNHGESSDRNLHARIWWGCLVRDRMNSLGTSRPMVINSLDCNVPMLTIDDLHEPGDDEDQLAVKAMYIEFLKLCQYMEGVLSLRHDIVFVEGRPPDQVKVCDETLQLWLENLPHVAMRQEPNMADDGGVQISALYRAVLHSAYKYVYSCYEE</sequence>
<evidence type="ECO:0000256" key="1">
    <source>
        <dbReference type="ARBA" id="ARBA00023242"/>
    </source>
</evidence>
<comment type="caution">
    <text evidence="3">The sequence shown here is derived from an EMBL/GenBank/DDBJ whole genome shotgun (WGS) entry which is preliminary data.</text>
</comment>
<proteinExistence type="predicted"/>
<name>A0A9W9Y879_9EURO</name>
<reference evidence="3" key="2">
    <citation type="journal article" date="2023" name="IMA Fungus">
        <title>Comparative genomic study of the Penicillium genus elucidates a diverse pangenome and 15 lateral gene transfer events.</title>
        <authorList>
            <person name="Petersen C."/>
            <person name="Sorensen T."/>
            <person name="Nielsen M.R."/>
            <person name="Sondergaard T.E."/>
            <person name="Sorensen J.L."/>
            <person name="Fitzpatrick D.A."/>
            <person name="Frisvad J.C."/>
            <person name="Nielsen K.L."/>
        </authorList>
    </citation>
    <scope>NUCLEOTIDE SEQUENCE</scope>
    <source>
        <strain evidence="3">IBT 29495</strain>
    </source>
</reference>
<dbReference type="OrthoDB" id="4161332at2759"/>
<dbReference type="Proteomes" id="UP001149954">
    <property type="component" value="Unassembled WGS sequence"/>
</dbReference>
<evidence type="ECO:0000259" key="2">
    <source>
        <dbReference type="SMART" id="SM00906"/>
    </source>
</evidence>
<dbReference type="EMBL" id="JAPWDS010000001">
    <property type="protein sequence ID" value="KAJ5520822.1"/>
    <property type="molecule type" value="Genomic_DNA"/>
</dbReference>
<dbReference type="PANTHER" id="PTHR47425">
    <property type="entry name" value="FARB-RELATED"/>
    <property type="match status" value="1"/>
</dbReference>
<keyword evidence="4" id="KW-1185">Reference proteome</keyword>
<dbReference type="InterPro" id="IPR007219">
    <property type="entry name" value="XnlR_reg_dom"/>
</dbReference>
<evidence type="ECO:0000313" key="3">
    <source>
        <dbReference type="EMBL" id="KAJ5520822.1"/>
    </source>
</evidence>
<dbReference type="SMART" id="SM00906">
    <property type="entry name" value="Fungal_trans"/>
    <property type="match status" value="1"/>
</dbReference>
<dbReference type="InterPro" id="IPR052761">
    <property type="entry name" value="Fungal_Detox/Toxin_TFs"/>
</dbReference>
<dbReference type="GO" id="GO:0008270">
    <property type="term" value="F:zinc ion binding"/>
    <property type="evidence" value="ECO:0007669"/>
    <property type="project" value="InterPro"/>
</dbReference>
<dbReference type="Pfam" id="PF04082">
    <property type="entry name" value="Fungal_trans"/>
    <property type="match status" value="1"/>
</dbReference>
<dbReference type="GO" id="GO:0006351">
    <property type="term" value="P:DNA-templated transcription"/>
    <property type="evidence" value="ECO:0007669"/>
    <property type="project" value="InterPro"/>
</dbReference>
<feature type="domain" description="Xylanolytic transcriptional activator regulatory" evidence="2">
    <location>
        <begin position="63"/>
        <end position="132"/>
    </location>
</feature>
<organism evidence="3 4">
    <name type="scientific">Penicillium fimorum</name>
    <dbReference type="NCBI Taxonomy" id="1882269"/>
    <lineage>
        <taxon>Eukaryota</taxon>
        <taxon>Fungi</taxon>
        <taxon>Dikarya</taxon>
        <taxon>Ascomycota</taxon>
        <taxon>Pezizomycotina</taxon>
        <taxon>Eurotiomycetes</taxon>
        <taxon>Eurotiomycetidae</taxon>
        <taxon>Eurotiales</taxon>
        <taxon>Aspergillaceae</taxon>
        <taxon>Penicillium</taxon>
    </lineage>
</organism>
<dbReference type="GO" id="GO:0003677">
    <property type="term" value="F:DNA binding"/>
    <property type="evidence" value="ECO:0007669"/>
    <property type="project" value="InterPro"/>
</dbReference>
<dbReference type="AlphaFoldDB" id="A0A9W9Y879"/>
<accession>A0A9W9Y879</accession>
<reference evidence="3" key="1">
    <citation type="submission" date="2022-12" db="EMBL/GenBank/DDBJ databases">
        <authorList>
            <person name="Petersen C."/>
        </authorList>
    </citation>
    <scope>NUCLEOTIDE SEQUENCE</scope>
    <source>
        <strain evidence="3">IBT 29495</strain>
    </source>
</reference>
<evidence type="ECO:0000313" key="4">
    <source>
        <dbReference type="Proteomes" id="UP001149954"/>
    </source>
</evidence>
<gene>
    <name evidence="3" type="ORF">N7463_001275</name>
</gene>
<keyword evidence="1" id="KW-0539">Nucleus</keyword>